<proteinExistence type="predicted"/>
<gene>
    <name evidence="1" type="ORF">ACFQWB_04020</name>
</gene>
<sequence>MAQVVLLEDYKLEEWISRSGETRCAACAGKAGESASCARNRILQYAVNQAVSDFYALPPKMRSYAKAEQLARCRWDLHMAGREGSVSSGRNAAGSPRTRVAENLAAFLTDGEPEDAYPMVLFEQHRAFVDELNVEMTMIVHALDVTAAGGYRMRKFAVDERPEVIHAYRHLATAFCFFAFGKIPEIIEALGVLSGRRYTFVPDMTSLDPAVDFIRILRDSWRAGV</sequence>
<accession>A0ABW2V499</accession>
<evidence type="ECO:0000313" key="1">
    <source>
        <dbReference type="EMBL" id="MFC7749113.1"/>
    </source>
</evidence>
<reference evidence="2" key="1">
    <citation type="journal article" date="2019" name="Int. J. Syst. Evol. Microbiol.">
        <title>The Global Catalogue of Microorganisms (GCM) 10K type strain sequencing project: providing services to taxonomists for standard genome sequencing and annotation.</title>
        <authorList>
            <consortium name="The Broad Institute Genomics Platform"/>
            <consortium name="The Broad Institute Genome Sequencing Center for Infectious Disease"/>
            <person name="Wu L."/>
            <person name="Ma J."/>
        </authorList>
    </citation>
    <scope>NUCLEOTIDE SEQUENCE [LARGE SCALE GENOMIC DNA]</scope>
    <source>
        <strain evidence="2">JCM 18657</strain>
    </source>
</reference>
<name>A0ABW2V499_9BACL</name>
<organism evidence="1 2">
    <name type="scientific">Paenibacillus thermoaerophilus</name>
    <dbReference type="NCBI Taxonomy" id="1215385"/>
    <lineage>
        <taxon>Bacteria</taxon>
        <taxon>Bacillati</taxon>
        <taxon>Bacillota</taxon>
        <taxon>Bacilli</taxon>
        <taxon>Bacillales</taxon>
        <taxon>Paenibacillaceae</taxon>
        <taxon>Paenibacillus</taxon>
    </lineage>
</organism>
<comment type="caution">
    <text evidence="1">The sequence shown here is derived from an EMBL/GenBank/DDBJ whole genome shotgun (WGS) entry which is preliminary data.</text>
</comment>
<evidence type="ECO:0000313" key="2">
    <source>
        <dbReference type="Proteomes" id="UP001596528"/>
    </source>
</evidence>
<keyword evidence="2" id="KW-1185">Reference proteome</keyword>
<protein>
    <submittedName>
        <fullName evidence="1">Uncharacterized protein</fullName>
    </submittedName>
</protein>
<dbReference type="RefSeq" id="WP_138789338.1">
    <property type="nucleotide sequence ID" value="NZ_JBHTGQ010000009.1"/>
</dbReference>
<dbReference type="Proteomes" id="UP001596528">
    <property type="component" value="Unassembled WGS sequence"/>
</dbReference>
<dbReference type="EMBL" id="JBHTGQ010000009">
    <property type="protein sequence ID" value="MFC7749113.1"/>
    <property type="molecule type" value="Genomic_DNA"/>
</dbReference>